<feature type="repeat" description="ANK" evidence="3">
    <location>
        <begin position="232"/>
        <end position="264"/>
    </location>
</feature>
<gene>
    <name evidence="5" type="ORF">Lsha_2528</name>
</gene>
<dbReference type="SMART" id="SM00248">
    <property type="entry name" value="ANK"/>
    <property type="match status" value="11"/>
</dbReference>
<dbReference type="PROSITE" id="PS50297">
    <property type="entry name" value="ANK_REP_REGION"/>
    <property type="match status" value="4"/>
</dbReference>
<dbReference type="eggNOG" id="COG0666">
    <property type="taxonomic scope" value="Bacteria"/>
</dbReference>
<dbReference type="GO" id="GO:0005737">
    <property type="term" value="C:cytoplasm"/>
    <property type="evidence" value="ECO:0007669"/>
    <property type="project" value="TreeGrafter"/>
</dbReference>
<feature type="repeat" description="ANK" evidence="3">
    <location>
        <begin position="132"/>
        <end position="164"/>
    </location>
</feature>
<dbReference type="Pfam" id="PF12796">
    <property type="entry name" value="Ank_2"/>
    <property type="match status" value="3"/>
</dbReference>
<evidence type="ECO:0000256" key="4">
    <source>
        <dbReference type="SAM" id="MobiDB-lite"/>
    </source>
</evidence>
<dbReference type="Proteomes" id="UP000054600">
    <property type="component" value="Unassembled WGS sequence"/>
</dbReference>
<protein>
    <submittedName>
        <fullName evidence="5">Ankyrin repeat protein</fullName>
    </submittedName>
</protein>
<feature type="repeat" description="ANK" evidence="3">
    <location>
        <begin position="409"/>
        <end position="441"/>
    </location>
</feature>
<keyword evidence="1" id="KW-0677">Repeat</keyword>
<dbReference type="EMBL" id="LNYW01000066">
    <property type="protein sequence ID" value="KTD57687.1"/>
    <property type="molecule type" value="Genomic_DNA"/>
</dbReference>
<dbReference type="PATRIC" id="fig|1122169.6.peg.2917"/>
<dbReference type="STRING" id="1122169.Lsha_2528"/>
<feature type="region of interest" description="Disordered" evidence="4">
    <location>
        <begin position="652"/>
        <end position="674"/>
    </location>
</feature>
<accession>A0A0W0YLH7</accession>
<reference evidence="5 6" key="1">
    <citation type="submission" date="2015-11" db="EMBL/GenBank/DDBJ databases">
        <title>Genomic analysis of 38 Legionella species identifies large and diverse effector repertoires.</title>
        <authorList>
            <person name="Burstein D."/>
            <person name="Amaro F."/>
            <person name="Zusman T."/>
            <person name="Lifshitz Z."/>
            <person name="Cohen O."/>
            <person name="Gilbert J.A."/>
            <person name="Pupko T."/>
            <person name="Shuman H.A."/>
            <person name="Segal G."/>
        </authorList>
    </citation>
    <scope>NUCLEOTIDE SEQUENCE [LARGE SCALE GENOMIC DNA]</scope>
    <source>
        <strain evidence="5 6">ATCC 49655</strain>
    </source>
</reference>
<comment type="caution">
    <text evidence="5">The sequence shown here is derived from an EMBL/GenBank/DDBJ whole genome shotgun (WGS) entry which is preliminary data.</text>
</comment>
<evidence type="ECO:0000313" key="5">
    <source>
        <dbReference type="EMBL" id="KTD57687.1"/>
    </source>
</evidence>
<proteinExistence type="predicted"/>
<keyword evidence="2 3" id="KW-0040">ANK repeat</keyword>
<dbReference type="PANTHER" id="PTHR23206:SF7">
    <property type="entry name" value="PROTEIN KINASE DOMAIN-CONTAINING PROTEIN"/>
    <property type="match status" value="1"/>
</dbReference>
<dbReference type="InterPro" id="IPR051631">
    <property type="entry name" value="Ankyrin-KH/SAM_domain"/>
</dbReference>
<dbReference type="PANTHER" id="PTHR23206">
    <property type="entry name" value="MASK PROTEIN"/>
    <property type="match status" value="1"/>
</dbReference>
<feature type="repeat" description="ANK" evidence="3">
    <location>
        <begin position="442"/>
        <end position="474"/>
    </location>
</feature>
<organism evidence="5 6">
    <name type="scientific">Legionella shakespearei DSM 23087</name>
    <dbReference type="NCBI Taxonomy" id="1122169"/>
    <lineage>
        <taxon>Bacteria</taxon>
        <taxon>Pseudomonadati</taxon>
        <taxon>Pseudomonadota</taxon>
        <taxon>Gammaproteobacteria</taxon>
        <taxon>Legionellales</taxon>
        <taxon>Legionellaceae</taxon>
        <taxon>Legionella</taxon>
    </lineage>
</organism>
<dbReference type="InterPro" id="IPR002110">
    <property type="entry name" value="Ankyrin_rpt"/>
</dbReference>
<evidence type="ECO:0000256" key="2">
    <source>
        <dbReference type="ARBA" id="ARBA00023043"/>
    </source>
</evidence>
<dbReference type="Gene3D" id="1.25.40.20">
    <property type="entry name" value="Ankyrin repeat-containing domain"/>
    <property type="match status" value="3"/>
</dbReference>
<dbReference type="AlphaFoldDB" id="A0A0W0YLH7"/>
<dbReference type="PROSITE" id="PS50088">
    <property type="entry name" value="ANK_REPEAT"/>
    <property type="match status" value="5"/>
</dbReference>
<evidence type="ECO:0000256" key="1">
    <source>
        <dbReference type="ARBA" id="ARBA00022737"/>
    </source>
</evidence>
<name>A0A0W0YLH7_9GAMM</name>
<evidence type="ECO:0000313" key="6">
    <source>
        <dbReference type="Proteomes" id="UP000054600"/>
    </source>
</evidence>
<sequence length="674" mass="75934">MDFVLHVFAEEHALKRNNTVQSRGQLTHKKDLGVYMKIFELAKTVNEKEFDPLLLTDSIPLDKIDALDEQHHTPLFHAISEGDLKKTKYLLKNNATLQTDKYTPFLLACFFGQLEIAQFLYQEGCLNERDIYQNTPLMNAAWNGHTEVVEWLLSLGAEINATNVHGDSALYIALRYKHPLTASLLLEQKNIDAYNENVLSYDPIVIALFHGYLDIAKGLYNDKVNLNKQYTENNTLLHICALNGDLTGTEWLLNRGANPHISNSQALTPLMMAAQYGHPTIVSKYLADKNYQKQAKRPYELELALVMAAAKGQGAVLDILISHIKDIPETSIHAALLGAVMNDRCDVIPKLLTINPSKAASYVKKHYHFGDYPYNQGHTLLHAAADKGYLALAQNLAHLGAKLDAKNDNKDTVLHYAVRSGNLDLVRWLCNQNLDVNLKNKQGNTPLHFAVEIKNPAIIRCLLLHGADHLIENKLQDTPEFLARTDKELHSCFEEFEKRDLKHFGLCEIHQAVTSKEDKALLQILPVVHDLKQRSDDGLTAIQVAAHMNNLNPLVILLLWEAKGDRKYAQDLAKFYMEKYDSHMTAYKSFAQSERAIRQFPEHRLNILLKLYQACETKQNQQGIPATEPVVEQCASVSASASGRKLRFFDSSESLASSESKEEELSENPVKTVA</sequence>
<dbReference type="InterPro" id="IPR036770">
    <property type="entry name" value="Ankyrin_rpt-contain_sf"/>
</dbReference>
<feature type="repeat" description="ANK" evidence="3">
    <location>
        <begin position="376"/>
        <end position="408"/>
    </location>
</feature>
<evidence type="ECO:0000256" key="3">
    <source>
        <dbReference type="PROSITE-ProRule" id="PRU00023"/>
    </source>
</evidence>
<keyword evidence="6" id="KW-1185">Reference proteome</keyword>
<dbReference type="SUPFAM" id="SSF48403">
    <property type="entry name" value="Ankyrin repeat"/>
    <property type="match status" value="2"/>
</dbReference>